<keyword evidence="5 11" id="KW-0812">Transmembrane</keyword>
<evidence type="ECO:0000256" key="3">
    <source>
        <dbReference type="ARBA" id="ARBA00010618"/>
    </source>
</evidence>
<evidence type="ECO:0000313" key="13">
    <source>
        <dbReference type="EMBL" id="KAK7488707.1"/>
    </source>
</evidence>
<evidence type="ECO:0000256" key="8">
    <source>
        <dbReference type="ARBA" id="ARBA00023136"/>
    </source>
</evidence>
<dbReference type="GO" id="GO:0005886">
    <property type="term" value="C:plasma membrane"/>
    <property type="evidence" value="ECO:0007669"/>
    <property type="project" value="UniProtKB-SubCell"/>
</dbReference>
<dbReference type="GO" id="GO:1990904">
    <property type="term" value="C:ribonucleoprotein complex"/>
    <property type="evidence" value="ECO:0007669"/>
    <property type="project" value="UniProtKB-KW"/>
</dbReference>
<evidence type="ECO:0000256" key="6">
    <source>
        <dbReference type="ARBA" id="ARBA00022980"/>
    </source>
</evidence>
<dbReference type="PANTHER" id="PTHR10590">
    <property type="entry name" value="SODIUM/NUCLEOSIDE COTRANSPORTER"/>
    <property type="match status" value="1"/>
</dbReference>
<feature type="compositionally biased region" description="Acidic residues" evidence="10">
    <location>
        <begin position="14"/>
        <end position="25"/>
    </location>
</feature>
<dbReference type="InterPro" id="IPR008991">
    <property type="entry name" value="Translation_prot_SH3-like_sf"/>
</dbReference>
<feature type="domain" description="KOW" evidence="12">
    <location>
        <begin position="783"/>
        <end position="811"/>
    </location>
</feature>
<evidence type="ECO:0000259" key="12">
    <source>
        <dbReference type="SMART" id="SM00739"/>
    </source>
</evidence>
<organism evidence="13 14">
    <name type="scientific">Batillaria attramentaria</name>
    <dbReference type="NCBI Taxonomy" id="370345"/>
    <lineage>
        <taxon>Eukaryota</taxon>
        <taxon>Metazoa</taxon>
        <taxon>Spiralia</taxon>
        <taxon>Lophotrochozoa</taxon>
        <taxon>Mollusca</taxon>
        <taxon>Gastropoda</taxon>
        <taxon>Caenogastropoda</taxon>
        <taxon>Sorbeoconcha</taxon>
        <taxon>Cerithioidea</taxon>
        <taxon>Batillariidae</taxon>
        <taxon>Batillaria</taxon>
    </lineage>
</organism>
<evidence type="ECO:0000256" key="2">
    <source>
        <dbReference type="ARBA" id="ARBA00009033"/>
    </source>
</evidence>
<evidence type="ECO:0000256" key="5">
    <source>
        <dbReference type="ARBA" id="ARBA00022692"/>
    </source>
</evidence>
<dbReference type="NCBIfam" id="TIGR01080">
    <property type="entry name" value="rplX_A_E"/>
    <property type="match status" value="1"/>
</dbReference>
<dbReference type="InterPro" id="IPR005756">
    <property type="entry name" value="Ribosomal_uL24_euk/arc"/>
</dbReference>
<name>A0ABD0KNK9_9CAEN</name>
<dbReference type="EMBL" id="JACVVK020000147">
    <property type="protein sequence ID" value="KAK7488707.1"/>
    <property type="molecule type" value="Genomic_DNA"/>
</dbReference>
<evidence type="ECO:0000256" key="7">
    <source>
        <dbReference type="ARBA" id="ARBA00022989"/>
    </source>
</evidence>
<dbReference type="AlphaFoldDB" id="A0ABD0KNK9"/>
<feature type="transmembrane region" description="Helical" evidence="11">
    <location>
        <begin position="150"/>
        <end position="170"/>
    </location>
</feature>
<feature type="transmembrane region" description="Helical" evidence="11">
    <location>
        <begin position="200"/>
        <end position="219"/>
    </location>
</feature>
<dbReference type="GO" id="GO:0005840">
    <property type="term" value="C:ribosome"/>
    <property type="evidence" value="ECO:0007669"/>
    <property type="project" value="UniProtKB-KW"/>
</dbReference>
<dbReference type="InterPro" id="IPR018270">
    <property type="entry name" value="C_nuclsd_transpt_met_bac"/>
</dbReference>
<dbReference type="InterPro" id="IPR008276">
    <property type="entry name" value="C_nuclsd_transpt"/>
</dbReference>
<dbReference type="Proteomes" id="UP001519460">
    <property type="component" value="Unassembled WGS sequence"/>
</dbReference>
<dbReference type="PANTHER" id="PTHR10590:SF4">
    <property type="entry name" value="SOLUTE CARRIER FAMILY 28 MEMBER 3"/>
    <property type="match status" value="1"/>
</dbReference>
<feature type="transmembrane region" description="Helical" evidence="11">
    <location>
        <begin position="343"/>
        <end position="365"/>
    </location>
</feature>
<keyword evidence="6" id="KW-0689">Ribosomal protein</keyword>
<gene>
    <name evidence="13" type="ORF">BaRGS_00020004</name>
</gene>
<sequence>MNALLQRVHSDSSASEDEKDADDTQEQPKDANTELGGSNTDAQVTIHDAVQDGNDADDKQNDPEADPTPRLMVPNADTTVTIEAASDPVVNSQEYRENAYTRFVGKIQNAVYRFFSDSADLLWKIFYLVLLLLYVVYFLGAMIYKFGDEGSVRLLVVTLVVAVYFLHRLVSRRVTRRKAKTRFLGSCWARAGRLRDRLDIILIVLMVVFAIIYIGYEVAKHKPSHLTSAGGLLVFLLLSYIFSTNPAKVQWRPVILGVLLQFILGVVILRTQWGYASFQYLGERVTHFLSYTDAGSRFLFGDEYKVHFMAFRVLPTVVFFSAFVSMMYYLGFMQFLIRNVGRFLAFCLGTSPAESVVAAANIFIGMTEAPLMVRPLVANMTRSEIHAILTCGFATIAGGVMAAYMQFDITAHHLLSASVMSAPAALAVAKLFYPETETIKIEAKDVMKSEKRSERNIIEAASNGASQSIALVANIAVNLIAFVALLDGINATLIWFGERVGMHDPKLTFQLLCSYLFYPLSVLMGVDAKDRLVLGELIGTKTFLNEFVAYLDLSVYIKNKEKLAEYMHNFTLGLPTHPTGTWNYTNGGILLHDTGVFLQKGILADRSVMVATYALCGFSNFGSMGMMIGALGAMAPARVHDISGLVFRAMIAGNMACFMTACIKGITDIRHFPDIYLLIITWHFFIAKLCIVNRPQLFRCNKFTSEFSVATFDQLSLTPVYLRQCINIVQNKSPKMKFNKMVTSDRGKNRKRHFNAPSHIRRKIMSSPLSKELRQKYNCRSMPIRKDDEVQVVRGHFKGQQVGKVVQVYRKKFVVYIERIQREKANGATVYVGIHPSKTVIVKLKMDKDRKRILERKAMSRAKAMADKGKYTEETMETS</sequence>
<comment type="subcellular location">
    <subcellularLocation>
        <location evidence="1">Cell membrane</location>
        <topology evidence="1">Multi-pass membrane protein</topology>
    </subcellularLocation>
</comment>
<dbReference type="InterPro" id="IPR014722">
    <property type="entry name" value="Rib_uL2_dom2"/>
</dbReference>
<feature type="transmembrane region" description="Helical" evidence="11">
    <location>
        <begin position="385"/>
        <end position="407"/>
    </location>
</feature>
<dbReference type="SMART" id="SM00739">
    <property type="entry name" value="KOW"/>
    <property type="match status" value="1"/>
</dbReference>
<dbReference type="Pfam" id="PF00467">
    <property type="entry name" value="KOW"/>
    <property type="match status" value="1"/>
</dbReference>
<keyword evidence="4" id="KW-1003">Cell membrane</keyword>
<dbReference type="InterPro" id="IPR011657">
    <property type="entry name" value="CNT_C_dom"/>
</dbReference>
<feature type="transmembrane region" description="Helical" evidence="11">
    <location>
        <begin position="507"/>
        <end position="526"/>
    </location>
</feature>
<dbReference type="InterPro" id="IPR005825">
    <property type="entry name" value="Ribosomal_uL24_CS"/>
</dbReference>
<dbReference type="FunFam" id="2.30.30.30:FF:000009">
    <property type="entry name" value="60S ribosomal protein L26"/>
    <property type="match status" value="1"/>
</dbReference>
<feature type="transmembrane region" description="Helical" evidence="11">
    <location>
        <begin position="675"/>
        <end position="692"/>
    </location>
</feature>
<feature type="transmembrane region" description="Helical" evidence="11">
    <location>
        <begin position="309"/>
        <end position="331"/>
    </location>
</feature>
<proteinExistence type="inferred from homology"/>
<feature type="transmembrane region" description="Helical" evidence="11">
    <location>
        <begin position="225"/>
        <end position="242"/>
    </location>
</feature>
<dbReference type="HAMAP" id="MF_01326_A">
    <property type="entry name" value="Ribosomal_uL24_A"/>
    <property type="match status" value="1"/>
</dbReference>
<feature type="transmembrane region" description="Helical" evidence="11">
    <location>
        <begin position="254"/>
        <end position="273"/>
    </location>
</feature>
<keyword evidence="9" id="KW-0687">Ribonucleoprotein</keyword>
<comment type="similarity">
    <text evidence="2">Belongs to the concentrative nucleoside transporter (CNT) (TC 2.A.41) family.</text>
</comment>
<keyword evidence="7 11" id="KW-1133">Transmembrane helix</keyword>
<accession>A0ABD0KNK9</accession>
<evidence type="ECO:0000256" key="9">
    <source>
        <dbReference type="ARBA" id="ARBA00023274"/>
    </source>
</evidence>
<feature type="transmembrane region" description="Helical" evidence="11">
    <location>
        <begin position="645"/>
        <end position="663"/>
    </location>
</feature>
<protein>
    <recommendedName>
        <fullName evidence="12">KOW domain-containing protein</fullName>
    </recommendedName>
</protein>
<dbReference type="Pfam" id="PF01773">
    <property type="entry name" value="Nucleos_tra2_N"/>
    <property type="match status" value="1"/>
</dbReference>
<feature type="transmembrane region" description="Helical" evidence="11">
    <location>
        <begin position="469"/>
        <end position="495"/>
    </location>
</feature>
<dbReference type="Pfam" id="PF07670">
    <property type="entry name" value="Gate"/>
    <property type="match status" value="1"/>
</dbReference>
<feature type="region of interest" description="Disordered" evidence="10">
    <location>
        <begin position="1"/>
        <end position="73"/>
    </location>
</feature>
<keyword evidence="14" id="KW-1185">Reference proteome</keyword>
<dbReference type="InterPro" id="IPR005824">
    <property type="entry name" value="KOW"/>
</dbReference>
<dbReference type="SUPFAM" id="SSF50104">
    <property type="entry name" value="Translation proteins SH3-like domain"/>
    <property type="match status" value="1"/>
</dbReference>
<dbReference type="InterPro" id="IPR002668">
    <property type="entry name" value="CNT_N_dom"/>
</dbReference>
<dbReference type="Pfam" id="PF16906">
    <property type="entry name" value="Ribosomal_L26"/>
    <property type="match status" value="1"/>
</dbReference>
<dbReference type="Pfam" id="PF07662">
    <property type="entry name" value="Nucleos_tra2_C"/>
    <property type="match status" value="1"/>
</dbReference>
<feature type="transmembrane region" description="Helical" evidence="11">
    <location>
        <begin position="610"/>
        <end position="633"/>
    </location>
</feature>
<dbReference type="CDD" id="cd06089">
    <property type="entry name" value="KOW_RPL26"/>
    <property type="match status" value="1"/>
</dbReference>
<evidence type="ECO:0000256" key="11">
    <source>
        <dbReference type="SAM" id="Phobius"/>
    </source>
</evidence>
<dbReference type="InterPro" id="IPR011642">
    <property type="entry name" value="Gate_dom"/>
</dbReference>
<evidence type="ECO:0000256" key="1">
    <source>
        <dbReference type="ARBA" id="ARBA00004651"/>
    </source>
</evidence>
<dbReference type="PROSITE" id="PS01108">
    <property type="entry name" value="RIBOSOMAL_L24"/>
    <property type="match status" value="1"/>
</dbReference>
<feature type="transmembrane region" description="Helical" evidence="11">
    <location>
        <begin position="121"/>
        <end position="144"/>
    </location>
</feature>
<dbReference type="NCBIfam" id="TIGR00804">
    <property type="entry name" value="nupC"/>
    <property type="match status" value="1"/>
</dbReference>
<dbReference type="Gene3D" id="2.30.30.30">
    <property type="match status" value="1"/>
</dbReference>
<evidence type="ECO:0000313" key="14">
    <source>
        <dbReference type="Proteomes" id="UP001519460"/>
    </source>
</evidence>
<dbReference type="InterPro" id="IPR041988">
    <property type="entry name" value="Ribosomal_uL24_KOW"/>
</dbReference>
<evidence type="ECO:0000256" key="4">
    <source>
        <dbReference type="ARBA" id="ARBA00022475"/>
    </source>
</evidence>
<keyword evidence="8 11" id="KW-0472">Membrane</keyword>
<comment type="caution">
    <text evidence="13">The sequence shown here is derived from an EMBL/GenBank/DDBJ whole genome shotgun (WGS) entry which is preliminary data.</text>
</comment>
<comment type="similarity">
    <text evidence="3">Belongs to the universal ribosomal protein uL24 family.</text>
</comment>
<evidence type="ECO:0000256" key="10">
    <source>
        <dbReference type="SAM" id="MobiDB-lite"/>
    </source>
</evidence>
<reference evidence="13 14" key="1">
    <citation type="journal article" date="2023" name="Sci. Data">
        <title>Genome assembly of the Korean intertidal mud-creeper Batillaria attramentaria.</title>
        <authorList>
            <person name="Patra A.K."/>
            <person name="Ho P.T."/>
            <person name="Jun S."/>
            <person name="Lee S.J."/>
            <person name="Kim Y."/>
            <person name="Won Y.J."/>
        </authorList>
    </citation>
    <scope>NUCLEOTIDE SEQUENCE [LARGE SCALE GENOMIC DNA]</scope>
    <source>
        <strain evidence="13">Wonlab-2016</strain>
    </source>
</reference>